<dbReference type="Pfam" id="PF00494">
    <property type="entry name" value="SQS_PSY"/>
    <property type="match status" value="1"/>
</dbReference>
<dbReference type="EMBL" id="CP013099">
    <property type="protein sequence ID" value="ALP54760.1"/>
    <property type="molecule type" value="Genomic_DNA"/>
</dbReference>
<dbReference type="InterPro" id="IPR044844">
    <property type="entry name" value="Trans_IPPS_euk-type"/>
</dbReference>
<dbReference type="GO" id="GO:0051996">
    <property type="term" value="F:squalene synthase [NAD(P)H] activity"/>
    <property type="evidence" value="ECO:0007669"/>
    <property type="project" value="InterPro"/>
</dbReference>
<accession>A0A0S2THZ6</accession>
<dbReference type="KEGG" id="tee:Tel_06600"/>
<dbReference type="PANTHER" id="PTHR11626">
    <property type="entry name" value="FARNESYL-DIPHOSPHATE FARNESYLTRANSFERASE"/>
    <property type="match status" value="1"/>
</dbReference>
<reference evidence="1" key="1">
    <citation type="submission" date="2015-10" db="EMBL/GenBank/DDBJ databases">
        <title>Description of Candidatus Tenderia electrophaga gen. nov, sp. nov., an Uncultivated Electroautotroph from a Biocathode Enrichment.</title>
        <authorList>
            <person name="Eddie B.J."/>
            <person name="Malanoski A.P."/>
            <person name="Wang Z."/>
            <person name="Hall R.J."/>
            <person name="Oh S.D."/>
            <person name="Heiner C."/>
            <person name="Lin B."/>
            <person name="Strycharz-Glaven S.M."/>
        </authorList>
    </citation>
    <scope>NUCLEOTIDE SEQUENCE [LARGE SCALE GENOMIC DNA]</scope>
    <source>
        <strain evidence="1">NRL1</strain>
    </source>
</reference>
<dbReference type="SFLD" id="SFLDS00005">
    <property type="entry name" value="Isoprenoid_Synthase_Type_I"/>
    <property type="match status" value="1"/>
</dbReference>
<gene>
    <name evidence="1" type="ORF">Tel_06600</name>
</gene>
<evidence type="ECO:0000313" key="2">
    <source>
        <dbReference type="Proteomes" id="UP000055136"/>
    </source>
</evidence>
<proteinExistence type="predicted"/>
<dbReference type="GO" id="GO:0045338">
    <property type="term" value="P:farnesyl diphosphate metabolic process"/>
    <property type="evidence" value="ECO:0007669"/>
    <property type="project" value="InterPro"/>
</dbReference>
<dbReference type="AlphaFoldDB" id="A0A0S2THZ6"/>
<evidence type="ECO:0008006" key="3">
    <source>
        <dbReference type="Google" id="ProtNLM"/>
    </source>
</evidence>
<dbReference type="Gene3D" id="1.10.600.10">
    <property type="entry name" value="Farnesyl Diphosphate Synthase"/>
    <property type="match status" value="1"/>
</dbReference>
<dbReference type="PANTHER" id="PTHR11626:SF2">
    <property type="entry name" value="SQUALENE SYNTHASE"/>
    <property type="match status" value="1"/>
</dbReference>
<sequence length="350" mass="39594">MHRRERKRLLRDILKGVSRSFYLTLRVLPGPLREPIGLAYLLARAADTLADTPVVPPNRRLQYLQCFKTYIASPGAAGGCDEIQFALRNRLANRDEARLLESLPQLFTLFAAQPAADRERMRQVVTTLTDGMVFDLNTFPAEESGAIKALQREDELDRYTYLVAGCVGQFWTEMSMVHVAALKHWDQDALVEKGVRFGKALQLTNILRDLPRDLRIGRCYLPRQWLRQYDLSVAQLLEPNNSAHAKPLLEHGITLALQHFAAAEAYVLAIPRRCVRLRLAALWPLMIGLETLARLASSDHCLDADISIKVERRRVYAIMLRSALLVLSNTALRRWLVAARGAAHARRQSG</sequence>
<protein>
    <recommendedName>
        <fullName evidence="3">Farnesyl-diphosphate farnesyltransferase</fullName>
    </recommendedName>
</protein>
<keyword evidence="2" id="KW-1185">Reference proteome</keyword>
<dbReference type="Proteomes" id="UP000055136">
    <property type="component" value="Chromosome"/>
</dbReference>
<dbReference type="SFLD" id="SFLDG01018">
    <property type="entry name" value="Squalene/Phytoene_Synthase_Lik"/>
    <property type="match status" value="1"/>
</dbReference>
<organism evidence="1 2">
    <name type="scientific">Candidatus Tenderia electrophaga</name>
    <dbReference type="NCBI Taxonomy" id="1748243"/>
    <lineage>
        <taxon>Bacteria</taxon>
        <taxon>Pseudomonadati</taxon>
        <taxon>Pseudomonadota</taxon>
        <taxon>Gammaproteobacteria</taxon>
        <taxon>Candidatus Tenderiales</taxon>
        <taxon>Candidatus Tenderiaceae</taxon>
        <taxon>Candidatus Tenderia</taxon>
    </lineage>
</organism>
<name>A0A0S2THZ6_9GAMM</name>
<dbReference type="SUPFAM" id="SSF48576">
    <property type="entry name" value="Terpenoid synthases"/>
    <property type="match status" value="1"/>
</dbReference>
<dbReference type="InterPro" id="IPR008949">
    <property type="entry name" value="Isoprenoid_synthase_dom_sf"/>
</dbReference>
<evidence type="ECO:0000313" key="1">
    <source>
        <dbReference type="EMBL" id="ALP54760.1"/>
    </source>
</evidence>
<dbReference type="InterPro" id="IPR002060">
    <property type="entry name" value="Squ/phyt_synthse"/>
</dbReference>
<dbReference type="STRING" id="1748243.Tel_06600"/>